<proteinExistence type="predicted"/>
<dbReference type="RefSeq" id="WP_152588630.1">
    <property type="nucleotide sequence ID" value="NZ_CP045226.1"/>
</dbReference>
<evidence type="ECO:0008006" key="4">
    <source>
        <dbReference type="Google" id="ProtNLM"/>
    </source>
</evidence>
<keyword evidence="3" id="KW-1185">Reference proteome</keyword>
<dbReference type="Proteomes" id="UP000326678">
    <property type="component" value="Chromosome Gxm1"/>
</dbReference>
<dbReference type="AlphaFoldDB" id="A0A5P8VVJ3"/>
<feature type="signal peptide" evidence="1">
    <location>
        <begin position="1"/>
        <end position="27"/>
    </location>
</feature>
<dbReference type="Gene3D" id="2.60.120.380">
    <property type="match status" value="1"/>
</dbReference>
<gene>
    <name evidence="2" type="ORF">GXM_01890</name>
</gene>
<evidence type="ECO:0000256" key="1">
    <source>
        <dbReference type="SAM" id="SignalP"/>
    </source>
</evidence>
<reference evidence="2 3" key="1">
    <citation type="submission" date="2019-10" db="EMBL/GenBank/DDBJ databases">
        <title>Genomic and transcriptomic insights into the perfect genentic adaptation of a filamentous nitrogen-fixing cyanobacterium to rice fields.</title>
        <authorList>
            <person name="Chen Z."/>
        </authorList>
    </citation>
    <scope>NUCLEOTIDE SEQUENCE [LARGE SCALE GENOMIC DNA]</scope>
    <source>
        <strain evidence="2">CCNUC1</strain>
    </source>
</reference>
<accession>A0A5P8VVJ3</accession>
<dbReference type="KEGG" id="nsh:GXM_01890"/>
<name>A0A5P8VVJ3_9NOSO</name>
<dbReference type="EMBL" id="CP045226">
    <property type="protein sequence ID" value="QFS44415.1"/>
    <property type="molecule type" value="Genomic_DNA"/>
</dbReference>
<keyword evidence="1" id="KW-0732">Signal</keyword>
<protein>
    <recommendedName>
        <fullName evidence="4">Peptidase C-terminal archaeal/bacterial domain-containing protein</fullName>
    </recommendedName>
</protein>
<sequence length="140" mass="14885">MKHLLIASFSTLLFTAGAYVLPAPSMAQFANVKQHLNSLSTSRIAFARGKSSTTIENAENNIYILRAKAGQTLTLKVNSLGARASVTLYGVNGKPLSPVFAGADGEGKSFRLRLANTGDYYIVGGSGPSNHLYDFTVSIK</sequence>
<evidence type="ECO:0000313" key="3">
    <source>
        <dbReference type="Proteomes" id="UP000326678"/>
    </source>
</evidence>
<organism evidence="2 3">
    <name type="scientific">Nostoc sphaeroides CCNUC1</name>
    <dbReference type="NCBI Taxonomy" id="2653204"/>
    <lineage>
        <taxon>Bacteria</taxon>
        <taxon>Bacillati</taxon>
        <taxon>Cyanobacteriota</taxon>
        <taxon>Cyanophyceae</taxon>
        <taxon>Nostocales</taxon>
        <taxon>Nostocaceae</taxon>
        <taxon>Nostoc</taxon>
    </lineage>
</organism>
<feature type="chain" id="PRO_5025040801" description="Peptidase C-terminal archaeal/bacterial domain-containing protein" evidence="1">
    <location>
        <begin position="28"/>
        <end position="140"/>
    </location>
</feature>
<evidence type="ECO:0000313" key="2">
    <source>
        <dbReference type="EMBL" id="QFS44415.1"/>
    </source>
</evidence>